<proteinExistence type="predicted"/>
<dbReference type="InterPro" id="IPR051082">
    <property type="entry name" value="Pentapeptide-BTB/POZ_domain"/>
</dbReference>
<dbReference type="AlphaFoldDB" id="A8ZL88"/>
<dbReference type="HOGENOM" id="CLU_564561_0_0_3"/>
<keyword evidence="3" id="KW-0614">Plasmid</keyword>
<evidence type="ECO:0000256" key="2">
    <source>
        <dbReference type="SAM" id="Phobius"/>
    </source>
</evidence>
<keyword evidence="4" id="KW-1185">Reference proteome</keyword>
<feature type="compositionally biased region" description="Basic and acidic residues" evidence="1">
    <location>
        <begin position="168"/>
        <end position="178"/>
    </location>
</feature>
<dbReference type="OrthoDB" id="555361at2"/>
<dbReference type="PANTHER" id="PTHR14136:SF17">
    <property type="entry name" value="BTB_POZ DOMAIN-CONTAINING PROTEIN KCTD9"/>
    <property type="match status" value="1"/>
</dbReference>
<dbReference type="RefSeq" id="WP_012167066.1">
    <property type="nucleotide sequence ID" value="NC_009927.1"/>
</dbReference>
<sequence length="483" mass="53124">MLFRREKPSEDALGPNSYEIWQEKQVAIETAEIEKIEQKTSSKGYLRWINPMTYVGGFWSSLLDDNRREAIKVIISMFGILATASAAVGLIWTVWDATEDRKLTQERLITDRFSKAATLLSNEDNAVRIAAIYSLERIAKDSPRDHWTIMELLSAYVLERSPLDEEDKVSKNEKDKASKQNPISKQSPSTEVTKKSSKSPKPIANDVQAALTVIGRRESGQDQGKQLDLRSHDLSGADLSYADLSVAILRGANLIDANLSGANLRGANLIDANLRGANLIDANLSDAYLSIANFIGANLGGANLSYSNLRKANLRHAHLSGANFRKANLSLADISKAHLGHAHLNDADLSGAYFSGAYLYKANLSSAFLIGADLSRANLSDVILRGANLLSANLSDASLSSADLNNAILLNTDLRETHLIQSQLESKEPPLICNSPLHNKIKIERNRDCDKVAAALHKRLPKIFPSLDDAEIFVKEEQLKIWN</sequence>
<feature type="transmembrane region" description="Helical" evidence="2">
    <location>
        <begin position="73"/>
        <end position="95"/>
    </location>
</feature>
<dbReference type="InterPro" id="IPR001646">
    <property type="entry name" value="5peptide_repeat"/>
</dbReference>
<gene>
    <name evidence="3" type="ordered locus">AM1_B0195</name>
</gene>
<dbReference type="SUPFAM" id="SSF141571">
    <property type="entry name" value="Pentapeptide repeat-like"/>
    <property type="match status" value="1"/>
</dbReference>
<keyword evidence="2" id="KW-0812">Transmembrane</keyword>
<name>A8ZL88_ACAM1</name>
<feature type="compositionally biased region" description="Polar residues" evidence="1">
    <location>
        <begin position="179"/>
        <end position="191"/>
    </location>
</feature>
<dbReference type="KEGG" id="amr:AM1_B0195"/>
<evidence type="ECO:0000313" key="3">
    <source>
        <dbReference type="EMBL" id="ABW31915.1"/>
    </source>
</evidence>
<evidence type="ECO:0000313" key="4">
    <source>
        <dbReference type="Proteomes" id="UP000000268"/>
    </source>
</evidence>
<protein>
    <submittedName>
        <fullName evidence="3">Pentapeptide repeat protein</fullName>
    </submittedName>
</protein>
<dbReference type="Proteomes" id="UP000000268">
    <property type="component" value="Plasmid pREB2"/>
</dbReference>
<dbReference type="PANTHER" id="PTHR14136">
    <property type="entry name" value="BTB_POZ DOMAIN-CONTAINING PROTEIN KCTD9"/>
    <property type="match status" value="1"/>
</dbReference>
<keyword evidence="2" id="KW-0472">Membrane</keyword>
<keyword evidence="2" id="KW-1133">Transmembrane helix</keyword>
<geneLocation type="plasmid" evidence="3 4">
    <name>pREB2</name>
</geneLocation>
<organism evidence="3 4">
    <name type="scientific">Acaryochloris marina (strain MBIC 11017)</name>
    <dbReference type="NCBI Taxonomy" id="329726"/>
    <lineage>
        <taxon>Bacteria</taxon>
        <taxon>Bacillati</taxon>
        <taxon>Cyanobacteriota</taxon>
        <taxon>Cyanophyceae</taxon>
        <taxon>Acaryochloridales</taxon>
        <taxon>Acaryochloridaceae</taxon>
        <taxon>Acaryochloris</taxon>
    </lineage>
</organism>
<dbReference type="Pfam" id="PF00805">
    <property type="entry name" value="Pentapeptide"/>
    <property type="match status" value="3"/>
</dbReference>
<accession>A8ZL88</accession>
<dbReference type="Gene3D" id="2.160.20.80">
    <property type="entry name" value="E3 ubiquitin-protein ligase SopA"/>
    <property type="match status" value="2"/>
</dbReference>
<evidence type="ECO:0000256" key="1">
    <source>
        <dbReference type="SAM" id="MobiDB-lite"/>
    </source>
</evidence>
<dbReference type="EMBL" id="CP000839">
    <property type="protein sequence ID" value="ABW31915.1"/>
    <property type="molecule type" value="Genomic_DNA"/>
</dbReference>
<feature type="region of interest" description="Disordered" evidence="1">
    <location>
        <begin position="164"/>
        <end position="202"/>
    </location>
</feature>
<reference evidence="3 4" key="1">
    <citation type="journal article" date="2008" name="Proc. Natl. Acad. Sci. U.S.A.">
        <title>Niche adaptation and genome expansion in the chlorophyll d-producing cyanobacterium Acaryochloris marina.</title>
        <authorList>
            <person name="Swingley W.D."/>
            <person name="Chen M."/>
            <person name="Cheung P.C."/>
            <person name="Conrad A.L."/>
            <person name="Dejesa L.C."/>
            <person name="Hao J."/>
            <person name="Honchak B.M."/>
            <person name="Karbach L.E."/>
            <person name="Kurdoglu A."/>
            <person name="Lahiri S."/>
            <person name="Mastrian S.D."/>
            <person name="Miyashita H."/>
            <person name="Page L."/>
            <person name="Ramakrishna P."/>
            <person name="Satoh S."/>
            <person name="Sattley W.M."/>
            <person name="Shimada Y."/>
            <person name="Taylor H.L."/>
            <person name="Tomo T."/>
            <person name="Tsuchiya T."/>
            <person name="Wang Z.T."/>
            <person name="Raymond J."/>
            <person name="Mimuro M."/>
            <person name="Blankenship R.E."/>
            <person name="Touchman J.W."/>
        </authorList>
    </citation>
    <scope>NUCLEOTIDE SEQUENCE [LARGE SCALE GENOMIC DNA]</scope>
    <source>
        <strain evidence="4">MBIC 11017</strain>
        <plasmid evidence="4">Plasmid pREB2</plasmid>
    </source>
</reference>